<dbReference type="EMBL" id="LAHC01000197">
    <property type="protein sequence ID" value="PHJ83479.1"/>
    <property type="molecule type" value="Genomic_DNA"/>
</dbReference>
<dbReference type="RefSeq" id="WP_099072738.1">
    <property type="nucleotide sequence ID" value="NZ_LAHC01000197.1"/>
</dbReference>
<gene>
    <name evidence="1" type="ORF">VF04_36735</name>
</gene>
<proteinExistence type="predicted"/>
<protein>
    <submittedName>
        <fullName evidence="1">Uncharacterized protein</fullName>
    </submittedName>
</protein>
<accession>A0ABX4KEW1</accession>
<name>A0ABX4KEW1_NOSLI</name>
<keyword evidence="2" id="KW-1185">Reference proteome</keyword>
<evidence type="ECO:0000313" key="1">
    <source>
        <dbReference type="EMBL" id="PHJ83479.1"/>
    </source>
</evidence>
<reference evidence="1 2" key="1">
    <citation type="submission" date="2015-02" db="EMBL/GenBank/DDBJ databases">
        <title>Nostoc linckia genome annotation.</title>
        <authorList>
            <person name="Zhou Z."/>
        </authorList>
    </citation>
    <scope>NUCLEOTIDE SEQUENCE [LARGE SCALE GENOMIC DNA]</scope>
    <source>
        <strain evidence="2">z7</strain>
    </source>
</reference>
<organism evidence="1 2">
    <name type="scientific">Nostoc linckia z7</name>
    <dbReference type="NCBI Taxonomy" id="1628745"/>
    <lineage>
        <taxon>Bacteria</taxon>
        <taxon>Bacillati</taxon>
        <taxon>Cyanobacteriota</taxon>
        <taxon>Cyanophyceae</taxon>
        <taxon>Nostocales</taxon>
        <taxon>Nostocaceae</taxon>
        <taxon>Nostoc</taxon>
    </lineage>
</organism>
<sequence>MNYEFKGTKEKWELGHVNSVQTYPNDPLKMSTICVVYGTGEEMEANRHLIASAPELLEALLIKTILNTDTEDWEVVGLNGKTLYYHESLKPCEDFIRDFKQQAIRKALNINQ</sequence>
<evidence type="ECO:0000313" key="2">
    <source>
        <dbReference type="Proteomes" id="UP000222523"/>
    </source>
</evidence>
<comment type="caution">
    <text evidence="1">The sequence shown here is derived from an EMBL/GenBank/DDBJ whole genome shotgun (WGS) entry which is preliminary data.</text>
</comment>
<dbReference type="Proteomes" id="UP000222523">
    <property type="component" value="Unassembled WGS sequence"/>
</dbReference>